<feature type="binding site" evidence="6">
    <location>
        <position position="75"/>
    </location>
    <ligand>
        <name>Mn(2+)</name>
        <dbReference type="ChEBI" id="CHEBI:29035"/>
    </ligand>
</feature>
<dbReference type="EMBL" id="KB206139">
    <property type="protein sequence ID" value="ELP95320.1"/>
    <property type="molecule type" value="Genomic_DNA"/>
</dbReference>
<dbReference type="KEGG" id="eiv:EIN_004930"/>
<dbReference type="KEGG" id="eiv:EIN_294170"/>
<dbReference type="PANTHER" id="PTHR42769">
    <property type="entry name" value="SUPEROXIDE DISMUTASE"/>
    <property type="match status" value="1"/>
</dbReference>
<dbReference type="OMA" id="DSLINWD"/>
<dbReference type="SUPFAM" id="SSF54719">
    <property type="entry name" value="Fe,Mn superoxide dismutase (SOD), C-terminal domain"/>
    <property type="match status" value="1"/>
</dbReference>
<evidence type="ECO:0000256" key="3">
    <source>
        <dbReference type="ARBA" id="ARBA00023002"/>
    </source>
</evidence>
<comment type="catalytic activity">
    <reaction evidence="5 7">
        <text>2 superoxide + 2 H(+) = H2O2 + O2</text>
        <dbReference type="Rhea" id="RHEA:20696"/>
        <dbReference type="ChEBI" id="CHEBI:15378"/>
        <dbReference type="ChEBI" id="CHEBI:15379"/>
        <dbReference type="ChEBI" id="CHEBI:16240"/>
        <dbReference type="ChEBI" id="CHEBI:18421"/>
        <dbReference type="EC" id="1.15.1.1"/>
    </reaction>
</comment>
<protein>
    <recommendedName>
        <fullName evidence="7">Superoxide dismutase</fullName>
        <ecNumber evidence="7">1.15.1.1</ecNumber>
    </recommendedName>
</protein>
<dbReference type="PROSITE" id="PS00088">
    <property type="entry name" value="SOD_MN"/>
    <property type="match status" value="1"/>
</dbReference>
<feature type="binding site" evidence="6">
    <location>
        <position position="160"/>
    </location>
    <ligand>
        <name>Mn(2+)</name>
        <dbReference type="ChEBI" id="CHEBI:29035"/>
    </ligand>
</feature>
<evidence type="ECO:0000313" key="13">
    <source>
        <dbReference type="Proteomes" id="UP000014680"/>
    </source>
</evidence>
<evidence type="ECO:0000313" key="12">
    <source>
        <dbReference type="EMBL" id="ELP95320.1"/>
    </source>
</evidence>
<dbReference type="FunFam" id="1.10.287.990:FF:000002">
    <property type="entry name" value="Superoxide dismutase"/>
    <property type="match status" value="1"/>
</dbReference>
<evidence type="ECO:0000313" key="11">
    <source>
        <dbReference type="EMBL" id="ELP93652.1"/>
    </source>
</evidence>
<reference evidence="12 13" key="1">
    <citation type="submission" date="2012-10" db="EMBL/GenBank/DDBJ databases">
        <authorList>
            <person name="Zafar N."/>
            <person name="Inman J."/>
            <person name="Hall N."/>
            <person name="Lorenzi H."/>
            <person name="Caler E."/>
        </authorList>
    </citation>
    <scope>NUCLEOTIDE SEQUENCE [LARGE SCALE GENOMIC DNA]</scope>
    <source>
        <strain evidence="12 13">IP1</strain>
    </source>
</reference>
<dbReference type="EC" id="1.15.1.1" evidence="7"/>
<dbReference type="InterPro" id="IPR036324">
    <property type="entry name" value="Mn/Fe_SOD_N_sf"/>
</dbReference>
<feature type="domain" description="Manganese/iron superoxide dismutase C-terminal" evidence="9">
    <location>
        <begin position="89"/>
        <end position="189"/>
    </location>
</feature>
<dbReference type="VEuPathDB" id="AmoebaDB:EIN_294170"/>
<dbReference type="Pfam" id="PF02777">
    <property type="entry name" value="Sod_Fe_C"/>
    <property type="match status" value="1"/>
</dbReference>
<comment type="function">
    <text evidence="7">Destroys radicals which are normally produced within the cells and which are toxic to biological systems.</text>
</comment>
<dbReference type="GO" id="GO:0046872">
    <property type="term" value="F:metal ion binding"/>
    <property type="evidence" value="ECO:0007669"/>
    <property type="project" value="UniProtKB-KW"/>
</dbReference>
<dbReference type="InterPro" id="IPR001189">
    <property type="entry name" value="Mn/Fe_SOD"/>
</dbReference>
<dbReference type="InterPro" id="IPR036314">
    <property type="entry name" value="SOD_C_sf"/>
</dbReference>
<evidence type="ECO:0000256" key="6">
    <source>
        <dbReference type="PIRSR" id="PIRSR000349-1"/>
    </source>
</evidence>
<sequence length="191" mass="21793">MAFVLPPLPYEKTALVPHISAETLEFHHDKHHATYVTKLNGLVANTDNAKKTLEELIKTKPTQAIYNNAAQAWNHAFYWNCMCGCGVKPSAELESKLAAAFGSFEDFKKKFTEKAVGHFGSGWCWLVEHNGKLEIIDTHDAVNPMAEGMKPILTCDVWEHAYYIDTRNNRAAYLEHWWNVVNWKFVEQNLA</sequence>
<dbReference type="Gene3D" id="3.55.40.20">
    <property type="entry name" value="Iron/manganese superoxide dismutase, C-terminal domain"/>
    <property type="match status" value="1"/>
</dbReference>
<dbReference type="InterPro" id="IPR019833">
    <property type="entry name" value="Mn/Fe_SOD_BS"/>
</dbReference>
<dbReference type="PIRSF" id="PIRSF000349">
    <property type="entry name" value="SODismutase"/>
    <property type="match status" value="1"/>
</dbReference>
<keyword evidence="4" id="KW-0408">Iron</keyword>
<dbReference type="InterPro" id="IPR019832">
    <property type="entry name" value="Mn/Fe_SOD_C"/>
</dbReference>
<dbReference type="RefSeq" id="XP_004260423.1">
    <property type="nucleotide sequence ID" value="XM_004260375.1"/>
</dbReference>
<name>L7FQR7_ENTIV</name>
<dbReference type="Pfam" id="PF00081">
    <property type="entry name" value="Sod_Fe_N"/>
    <property type="match status" value="1"/>
</dbReference>
<organism evidence="12 13">
    <name type="scientific">Entamoeba invadens IP1</name>
    <dbReference type="NCBI Taxonomy" id="370355"/>
    <lineage>
        <taxon>Eukaryota</taxon>
        <taxon>Amoebozoa</taxon>
        <taxon>Evosea</taxon>
        <taxon>Archamoebae</taxon>
        <taxon>Mastigamoebida</taxon>
        <taxon>Entamoebidae</taxon>
        <taxon>Entamoeba</taxon>
    </lineage>
</organism>
<evidence type="ECO:0000259" key="8">
    <source>
        <dbReference type="Pfam" id="PF00081"/>
    </source>
</evidence>
<comment type="similarity">
    <text evidence="1 7">Belongs to the iron/manganese superoxide dismutase family.</text>
</comment>
<dbReference type="KEGG" id="eiv:EIN_217350"/>
<evidence type="ECO:0000313" key="10">
    <source>
        <dbReference type="EMBL" id="ELP90967.1"/>
    </source>
</evidence>
<evidence type="ECO:0000256" key="7">
    <source>
        <dbReference type="RuleBase" id="RU000414"/>
    </source>
</evidence>
<dbReference type="GO" id="GO:0005737">
    <property type="term" value="C:cytoplasm"/>
    <property type="evidence" value="ECO:0007669"/>
    <property type="project" value="UniProtKB-ARBA"/>
</dbReference>
<dbReference type="Gene3D" id="1.10.287.990">
    <property type="entry name" value="Fe,Mn superoxide dismutase (SOD) domain"/>
    <property type="match status" value="1"/>
</dbReference>
<dbReference type="PRINTS" id="PR01703">
    <property type="entry name" value="MNSODISMTASE"/>
</dbReference>
<accession>L7FQR7</accession>
<dbReference type="EMBL" id="KB206482">
    <property type="protein sequence ID" value="ELP90967.1"/>
    <property type="molecule type" value="Genomic_DNA"/>
</dbReference>
<dbReference type="RefSeq" id="XP_004262091.1">
    <property type="nucleotide sequence ID" value="XM_004262043.1"/>
</dbReference>
<dbReference type="PANTHER" id="PTHR42769:SF3">
    <property type="entry name" value="SUPEROXIDE DISMUTASE [FE] 2, CHLOROPLASTIC"/>
    <property type="match status" value="1"/>
</dbReference>
<feature type="domain" description="Manganese/iron superoxide dismutase N-terminal" evidence="8">
    <location>
        <begin position="3"/>
        <end position="83"/>
    </location>
</feature>
<gene>
    <name evidence="11" type="ORF">EIN_004930</name>
    <name evidence="12" type="ORF">EIN_217350</name>
    <name evidence="10" type="ORF">EIN_294170</name>
</gene>
<feature type="binding site" evidence="6">
    <location>
        <position position="156"/>
    </location>
    <ligand>
        <name>Mn(2+)</name>
        <dbReference type="ChEBI" id="CHEBI:29035"/>
    </ligand>
</feature>
<dbReference type="FunFam" id="3.55.40.20:FF:000001">
    <property type="entry name" value="Superoxide dismutase"/>
    <property type="match status" value="1"/>
</dbReference>
<evidence type="ECO:0000259" key="9">
    <source>
        <dbReference type="Pfam" id="PF02777"/>
    </source>
</evidence>
<feature type="binding site" evidence="6">
    <location>
        <position position="27"/>
    </location>
    <ligand>
        <name>Mn(2+)</name>
        <dbReference type="ChEBI" id="CHEBI:29035"/>
    </ligand>
</feature>
<dbReference type="GeneID" id="14892668"/>
<evidence type="ECO:0000256" key="5">
    <source>
        <dbReference type="ARBA" id="ARBA00049204"/>
    </source>
</evidence>
<evidence type="ECO:0000256" key="4">
    <source>
        <dbReference type="ARBA" id="ARBA00023004"/>
    </source>
</evidence>
<keyword evidence="3 7" id="KW-0560">Oxidoreductase</keyword>
<dbReference type="GeneID" id="14889957"/>
<dbReference type="VEuPathDB" id="AmoebaDB:EIN_217350"/>
<dbReference type="AlphaFoldDB" id="L7FQR7"/>
<evidence type="ECO:0000256" key="1">
    <source>
        <dbReference type="ARBA" id="ARBA00008714"/>
    </source>
</evidence>
<dbReference type="GO" id="GO:0004784">
    <property type="term" value="F:superoxide dismutase activity"/>
    <property type="evidence" value="ECO:0007669"/>
    <property type="project" value="UniProtKB-EC"/>
</dbReference>
<dbReference type="Proteomes" id="UP000014680">
    <property type="component" value="Unassembled WGS sequence"/>
</dbReference>
<proteinExistence type="inferred from homology"/>
<dbReference type="GeneID" id="14894305"/>
<dbReference type="SUPFAM" id="SSF46609">
    <property type="entry name" value="Fe,Mn superoxide dismutase (SOD), N-terminal domain"/>
    <property type="match status" value="1"/>
</dbReference>
<dbReference type="OrthoDB" id="239262at2759"/>
<evidence type="ECO:0000256" key="2">
    <source>
        <dbReference type="ARBA" id="ARBA00022723"/>
    </source>
</evidence>
<dbReference type="RefSeq" id="XP_004257738.1">
    <property type="nucleotide sequence ID" value="XM_004257690.1"/>
</dbReference>
<keyword evidence="13" id="KW-1185">Reference proteome</keyword>
<dbReference type="EMBL" id="KB206272">
    <property type="protein sequence ID" value="ELP93652.1"/>
    <property type="molecule type" value="Genomic_DNA"/>
</dbReference>
<dbReference type="VEuPathDB" id="AmoebaDB:EIN_004930"/>
<keyword evidence="2 6" id="KW-0479">Metal-binding</keyword>
<dbReference type="InterPro" id="IPR019831">
    <property type="entry name" value="Mn/Fe_SOD_N"/>
</dbReference>